<evidence type="ECO:0000256" key="4">
    <source>
        <dbReference type="ARBA" id="ARBA00023136"/>
    </source>
</evidence>
<dbReference type="OrthoDB" id="6354873at2759"/>
<sequence length="377" mass="43534">MESPAPAPADSIHKPEHYTTTTTTTVNPKDSIKSTWRFDNRKNWTIHHWILDRLNAHHWDPKLPIPVHEKTDPVPYMSQLSMHAWILLHAAIPLVVQQAYVSGTGTGMPAPVTILLYTVAFIAIVLRELEQLRRLGHRYGFLDGDKHDRDGIPDAGVRTVLLAGPKTGGGRMAMAVLLTYNPSASPQAALFSSSSWAWWAWLPLQIGLYGIVLDFWFYWYHRAMHDIGPLWHFHRRHHLTKHPVPTLAPYADEVQEVFDMVGIPFLTWLTFRAVGIPLDFYSWWICHEYIAFTEFGGHSGIRVHVQAPSTLSWLLRYLDLDLVVEDHDLHHRFGWRKSFNYGKQTRVWDRLFGTARPRIEMTDANIDWHQPVHVSVF</sequence>
<dbReference type="InterPro" id="IPR006694">
    <property type="entry name" value="Fatty_acid_hydroxylase"/>
</dbReference>
<feature type="transmembrane region" description="Helical" evidence="6">
    <location>
        <begin position="196"/>
        <end position="219"/>
    </location>
</feature>
<feature type="region of interest" description="Disordered" evidence="5">
    <location>
        <begin position="1"/>
        <end position="26"/>
    </location>
</feature>
<name>A0A168FBY5_9HYPO</name>
<evidence type="ECO:0000259" key="7">
    <source>
        <dbReference type="Pfam" id="PF04116"/>
    </source>
</evidence>
<evidence type="ECO:0000256" key="6">
    <source>
        <dbReference type="SAM" id="Phobius"/>
    </source>
</evidence>
<dbReference type="Proteomes" id="UP000078544">
    <property type="component" value="Unassembled WGS sequence"/>
</dbReference>
<keyword evidence="3 6" id="KW-1133">Transmembrane helix</keyword>
<evidence type="ECO:0000256" key="2">
    <source>
        <dbReference type="ARBA" id="ARBA00022692"/>
    </source>
</evidence>
<dbReference type="STRING" id="1081109.A0A168FBY5"/>
<keyword evidence="4 6" id="KW-0472">Membrane</keyword>
<evidence type="ECO:0000256" key="1">
    <source>
        <dbReference type="ARBA" id="ARBA00004370"/>
    </source>
</evidence>
<dbReference type="Pfam" id="PF04116">
    <property type="entry name" value="FA_hydroxylase"/>
    <property type="match status" value="1"/>
</dbReference>
<reference evidence="8 9" key="1">
    <citation type="journal article" date="2016" name="Genome Biol. Evol.">
        <title>Divergent and convergent evolution of fungal pathogenicity.</title>
        <authorList>
            <person name="Shang Y."/>
            <person name="Xiao G."/>
            <person name="Zheng P."/>
            <person name="Cen K."/>
            <person name="Zhan S."/>
            <person name="Wang C."/>
        </authorList>
    </citation>
    <scope>NUCLEOTIDE SEQUENCE [LARGE SCALE GENOMIC DNA]</scope>
    <source>
        <strain evidence="8 9">RCEF 2490</strain>
    </source>
</reference>
<evidence type="ECO:0000313" key="8">
    <source>
        <dbReference type="EMBL" id="KZZ99704.1"/>
    </source>
</evidence>
<organism evidence="8 9">
    <name type="scientific">Moelleriella libera RCEF 2490</name>
    <dbReference type="NCBI Taxonomy" id="1081109"/>
    <lineage>
        <taxon>Eukaryota</taxon>
        <taxon>Fungi</taxon>
        <taxon>Dikarya</taxon>
        <taxon>Ascomycota</taxon>
        <taxon>Pezizomycotina</taxon>
        <taxon>Sordariomycetes</taxon>
        <taxon>Hypocreomycetidae</taxon>
        <taxon>Hypocreales</taxon>
        <taxon>Clavicipitaceae</taxon>
        <taxon>Moelleriella</taxon>
    </lineage>
</organism>
<dbReference type="GO" id="GO:0016020">
    <property type="term" value="C:membrane"/>
    <property type="evidence" value="ECO:0007669"/>
    <property type="project" value="UniProtKB-SubCell"/>
</dbReference>
<dbReference type="GO" id="GO:0008610">
    <property type="term" value="P:lipid biosynthetic process"/>
    <property type="evidence" value="ECO:0007669"/>
    <property type="project" value="InterPro"/>
</dbReference>
<dbReference type="PANTHER" id="PTHR11863">
    <property type="entry name" value="STEROL DESATURASE"/>
    <property type="match status" value="1"/>
</dbReference>
<feature type="transmembrane region" description="Helical" evidence="6">
    <location>
        <begin position="107"/>
        <end position="126"/>
    </location>
</feature>
<dbReference type="InterPro" id="IPR050307">
    <property type="entry name" value="Sterol_Desaturase_Related"/>
</dbReference>
<accession>A0A168FBY5</accession>
<protein>
    <submittedName>
        <fullName evidence="8">Fatty acid hydroxylase</fullName>
    </submittedName>
</protein>
<evidence type="ECO:0000256" key="5">
    <source>
        <dbReference type="SAM" id="MobiDB-lite"/>
    </source>
</evidence>
<feature type="domain" description="Fatty acid hydroxylase" evidence="7">
    <location>
        <begin position="208"/>
        <end position="354"/>
    </location>
</feature>
<gene>
    <name evidence="8" type="ORF">AAL_02276</name>
</gene>
<dbReference type="EMBL" id="AZGY01000003">
    <property type="protein sequence ID" value="KZZ99704.1"/>
    <property type="molecule type" value="Genomic_DNA"/>
</dbReference>
<comment type="caution">
    <text evidence="8">The sequence shown here is derived from an EMBL/GenBank/DDBJ whole genome shotgun (WGS) entry which is preliminary data.</text>
</comment>
<comment type="subcellular location">
    <subcellularLocation>
        <location evidence="1">Membrane</location>
    </subcellularLocation>
</comment>
<proteinExistence type="predicted"/>
<keyword evidence="9" id="KW-1185">Reference proteome</keyword>
<dbReference type="GO" id="GO:0016491">
    <property type="term" value="F:oxidoreductase activity"/>
    <property type="evidence" value="ECO:0007669"/>
    <property type="project" value="InterPro"/>
</dbReference>
<dbReference type="AlphaFoldDB" id="A0A168FBY5"/>
<evidence type="ECO:0000256" key="3">
    <source>
        <dbReference type="ARBA" id="ARBA00022989"/>
    </source>
</evidence>
<evidence type="ECO:0000313" key="9">
    <source>
        <dbReference type="Proteomes" id="UP000078544"/>
    </source>
</evidence>
<keyword evidence="2 6" id="KW-0812">Transmembrane</keyword>
<dbReference type="GO" id="GO:0005506">
    <property type="term" value="F:iron ion binding"/>
    <property type="evidence" value="ECO:0007669"/>
    <property type="project" value="InterPro"/>
</dbReference>